<gene>
    <name evidence="1" type="ORF">Tco_0819402</name>
</gene>
<dbReference type="EMBL" id="BQNB010012027">
    <property type="protein sequence ID" value="GJS98232.1"/>
    <property type="molecule type" value="Genomic_DNA"/>
</dbReference>
<organism evidence="1 2">
    <name type="scientific">Tanacetum coccineum</name>
    <dbReference type="NCBI Taxonomy" id="301880"/>
    <lineage>
        <taxon>Eukaryota</taxon>
        <taxon>Viridiplantae</taxon>
        <taxon>Streptophyta</taxon>
        <taxon>Embryophyta</taxon>
        <taxon>Tracheophyta</taxon>
        <taxon>Spermatophyta</taxon>
        <taxon>Magnoliopsida</taxon>
        <taxon>eudicotyledons</taxon>
        <taxon>Gunneridae</taxon>
        <taxon>Pentapetalae</taxon>
        <taxon>asterids</taxon>
        <taxon>campanulids</taxon>
        <taxon>Asterales</taxon>
        <taxon>Asteraceae</taxon>
        <taxon>Asteroideae</taxon>
        <taxon>Anthemideae</taxon>
        <taxon>Anthemidinae</taxon>
        <taxon>Tanacetum</taxon>
    </lineage>
</organism>
<keyword evidence="2" id="KW-1185">Reference proteome</keyword>
<evidence type="ECO:0000313" key="1">
    <source>
        <dbReference type="EMBL" id="GJS98232.1"/>
    </source>
</evidence>
<evidence type="ECO:0000313" key="2">
    <source>
        <dbReference type="Proteomes" id="UP001151760"/>
    </source>
</evidence>
<proteinExistence type="predicted"/>
<sequence>MVVRKFQGNESYVITKTVKTPLKKLENERFFWAYARGYFACLAPFRGILAKNTTVVHVVSALTGFAPAACLQRARGKELTCIIISEIAEIVAEDAAPVQPRCQRKRKKIVSDADEPSHPPKKLREDHITLTGPSVAEQEDGDQTDFMAGANLRAITAPLRFVISLDSSHHSGANIAEAEVDSFSRPSVRLMTIDDYV</sequence>
<accession>A0ABQ5AAQ1</accession>
<name>A0ABQ5AAQ1_9ASTR</name>
<comment type="caution">
    <text evidence="1">The sequence shown here is derived from an EMBL/GenBank/DDBJ whole genome shotgun (WGS) entry which is preliminary data.</text>
</comment>
<reference evidence="1" key="1">
    <citation type="journal article" date="2022" name="Int. J. Mol. Sci.">
        <title>Draft Genome of Tanacetum Coccineum: Genomic Comparison of Closely Related Tanacetum-Family Plants.</title>
        <authorList>
            <person name="Yamashiro T."/>
            <person name="Shiraishi A."/>
            <person name="Nakayama K."/>
            <person name="Satake H."/>
        </authorList>
    </citation>
    <scope>NUCLEOTIDE SEQUENCE</scope>
</reference>
<dbReference type="Proteomes" id="UP001151760">
    <property type="component" value="Unassembled WGS sequence"/>
</dbReference>
<reference evidence="1" key="2">
    <citation type="submission" date="2022-01" db="EMBL/GenBank/DDBJ databases">
        <authorList>
            <person name="Yamashiro T."/>
            <person name="Shiraishi A."/>
            <person name="Satake H."/>
            <person name="Nakayama K."/>
        </authorList>
    </citation>
    <scope>NUCLEOTIDE SEQUENCE</scope>
</reference>
<protein>
    <submittedName>
        <fullName evidence="1">Uncharacterized protein</fullName>
    </submittedName>
</protein>